<dbReference type="Proteomes" id="UP001321748">
    <property type="component" value="Chromosome"/>
</dbReference>
<proteinExistence type="predicted"/>
<dbReference type="Pfam" id="PF02620">
    <property type="entry name" value="YceD"/>
    <property type="match status" value="1"/>
</dbReference>
<accession>A0ABN6SFZ9</accession>
<protein>
    <submittedName>
        <fullName evidence="1">DNA-binding protein</fullName>
    </submittedName>
</protein>
<evidence type="ECO:0000313" key="1">
    <source>
        <dbReference type="EMBL" id="BDR54202.1"/>
    </source>
</evidence>
<sequence>MTHAASSPWAVSVAQVAQRTGQTKTIDADFPAPEGIGDDIVGVNEGDLVHVEGSFDSIVDGLILNAHISAPMHAVCTRCLKPLSGSKELDVVVFFPYEMEEEQHTQDDVDIVAGEEEASDGNTYPLADGGTTASFEALLRDNLVDAMPMKVLCKPDCQGLCSQCGIDLNEHPDHHHDVIDNRFAALADLKAQLEEESSEQ</sequence>
<keyword evidence="2" id="KW-1185">Reference proteome</keyword>
<dbReference type="InterPro" id="IPR003772">
    <property type="entry name" value="YceD"/>
</dbReference>
<name>A0ABN6SFZ9_9BIFI</name>
<reference evidence="1 2" key="1">
    <citation type="journal article" date="2023" name="Microbiol. Spectr.">
        <title>Symbiosis of Carpenter Bees with Uncharacterized Lactic Acid Bacteria Showing NAD Auxotrophy.</title>
        <authorList>
            <person name="Kawasaki S."/>
            <person name="Ozawa K."/>
            <person name="Mori T."/>
            <person name="Yamamoto A."/>
            <person name="Ito M."/>
            <person name="Ohkuma M."/>
            <person name="Sakamoto M."/>
            <person name="Matsutani M."/>
        </authorList>
    </citation>
    <scope>NUCLEOTIDE SEQUENCE [LARGE SCALE GENOMIC DNA]</scope>
    <source>
        <strain evidence="1 2">KimH</strain>
    </source>
</reference>
<gene>
    <name evidence="1" type="ORF">KIMH_03130</name>
</gene>
<dbReference type="EMBL" id="AP026800">
    <property type="protein sequence ID" value="BDR54202.1"/>
    <property type="molecule type" value="Genomic_DNA"/>
</dbReference>
<keyword evidence="1" id="KW-0238">DNA-binding</keyword>
<evidence type="ECO:0000313" key="2">
    <source>
        <dbReference type="Proteomes" id="UP001321748"/>
    </source>
</evidence>
<dbReference type="GO" id="GO:0003677">
    <property type="term" value="F:DNA binding"/>
    <property type="evidence" value="ECO:0007669"/>
    <property type="project" value="UniProtKB-KW"/>
</dbReference>
<organism evidence="1 2">
    <name type="scientific">Bombiscardovia apis</name>
    <dbReference type="NCBI Taxonomy" id="2932182"/>
    <lineage>
        <taxon>Bacteria</taxon>
        <taxon>Bacillati</taxon>
        <taxon>Actinomycetota</taxon>
        <taxon>Actinomycetes</taxon>
        <taxon>Bifidobacteriales</taxon>
        <taxon>Bifidobacteriaceae</taxon>
        <taxon>Bombiscardovia</taxon>
    </lineage>
</organism>
<dbReference type="RefSeq" id="WP_317643224.1">
    <property type="nucleotide sequence ID" value="NZ_AP026800.1"/>
</dbReference>